<gene>
    <name evidence="3" type="ORF">COO09_23815</name>
</gene>
<sequence>MAAALSSLLLHAVALASAAPGDATAATGDPAPVDAPATTAPPAADPAMLATPSAAQVSAPAEPGATVADPMIDGRRRPGYVQELPAPVIQNNPGAVHAPPPSAFPTDEFPIPDRWRLAKALCPDKNYVGIQNVCHSQFDPYHQNSLKADRPIQLDKKPFFLPITGDDWFFGINAISDTILEPRSFPTPVADQTSDRPGAIGQFGRQNSLVAVQTALFGFGLSKGSTAYKPPDVEYRALFAYQVNYVNVEERRVLNVRSSKPSHRTDVFFAVQELFVDKHLGNRSDRYDFDSLRIGIQPFQFDFRGFLFQDNQLGVRLFGNRDNNRYQFNFQAIWRLDKDTNSGLNDVTRKPRDDYILSANLFAQDFPLQGLTSLVSVTANYNREKGRELDHNGFPVRPALLGDQRPREYDVYYLGYSLDGRIKRFNLSSTVYGAFGEDRNSFFTSRPAKIRALFAAAELSYDIDWIRVKLSGLYTSGDGKPKDNKETGFSAIFENPIFAGADTSYWIRQTVPFAGGGVNVAISPRNGIINDLRTSKEQGQSNFNNPGTMLLGVGADFDILPQLRFSANLNHLWFENTATLRELRNEGSIPKTIGWDLSGALIWRPSMVQNAVFRLSGAILDPGKGFSDLFANSRGDDRYYSVLFNAILSF</sequence>
<feature type="region of interest" description="Disordered" evidence="1">
    <location>
        <begin position="22"/>
        <end position="77"/>
    </location>
</feature>
<keyword evidence="2" id="KW-0732">Signal</keyword>
<feature type="signal peptide" evidence="2">
    <location>
        <begin position="1"/>
        <end position="25"/>
    </location>
</feature>
<proteinExistence type="predicted"/>
<keyword evidence="4" id="KW-1185">Reference proteome</keyword>
<dbReference type="EMBL" id="NWUF01000047">
    <property type="protein sequence ID" value="PCE39753.1"/>
    <property type="molecule type" value="Genomic_DNA"/>
</dbReference>
<name>A0A2A4FMX4_9SPHN</name>
<evidence type="ECO:0000313" key="4">
    <source>
        <dbReference type="Proteomes" id="UP000218934"/>
    </source>
</evidence>
<reference evidence="3 4" key="1">
    <citation type="submission" date="2017-09" db="EMBL/GenBank/DDBJ databases">
        <title>The Catabolism of 3,6-Dichlorosalicylic acid is Initiated by the Cytochrome P450 Monooxygenase DsmABC in Rhizorhabdus dicambivorans Ndbn-20.</title>
        <authorList>
            <person name="Na L."/>
        </authorList>
    </citation>
    <scope>NUCLEOTIDE SEQUENCE [LARGE SCALE GENOMIC DNA]</scope>
    <source>
        <strain evidence="3 4">Ndbn-20m</strain>
    </source>
</reference>
<evidence type="ECO:0000256" key="2">
    <source>
        <dbReference type="SAM" id="SignalP"/>
    </source>
</evidence>
<dbReference type="AlphaFoldDB" id="A0A2A4FMX4"/>
<feature type="chain" id="PRO_5013354160" description="Alginate export domain-containing protein" evidence="2">
    <location>
        <begin position="26"/>
        <end position="650"/>
    </location>
</feature>
<feature type="compositionally biased region" description="Low complexity" evidence="1">
    <location>
        <begin position="22"/>
        <end position="52"/>
    </location>
</feature>
<evidence type="ECO:0000256" key="1">
    <source>
        <dbReference type="SAM" id="MobiDB-lite"/>
    </source>
</evidence>
<evidence type="ECO:0000313" key="3">
    <source>
        <dbReference type="EMBL" id="PCE39753.1"/>
    </source>
</evidence>
<protein>
    <recommendedName>
        <fullName evidence="5">Alginate export domain-containing protein</fullName>
    </recommendedName>
</protein>
<dbReference type="RefSeq" id="WP_066969881.1">
    <property type="nucleotide sequence ID" value="NZ_CP023449.1"/>
</dbReference>
<accession>A0A2A4FMX4</accession>
<dbReference type="OrthoDB" id="244259at2"/>
<dbReference type="Proteomes" id="UP000218934">
    <property type="component" value="Unassembled WGS sequence"/>
</dbReference>
<dbReference type="KEGG" id="rdi:CMV14_14070"/>
<comment type="caution">
    <text evidence="3">The sequence shown here is derived from an EMBL/GenBank/DDBJ whole genome shotgun (WGS) entry which is preliminary data.</text>
</comment>
<evidence type="ECO:0008006" key="5">
    <source>
        <dbReference type="Google" id="ProtNLM"/>
    </source>
</evidence>
<organism evidence="3 4">
    <name type="scientific">Rhizorhabdus dicambivorans</name>
    <dbReference type="NCBI Taxonomy" id="1850238"/>
    <lineage>
        <taxon>Bacteria</taxon>
        <taxon>Pseudomonadati</taxon>
        <taxon>Pseudomonadota</taxon>
        <taxon>Alphaproteobacteria</taxon>
        <taxon>Sphingomonadales</taxon>
        <taxon>Sphingomonadaceae</taxon>
        <taxon>Rhizorhabdus</taxon>
    </lineage>
</organism>